<feature type="region of interest" description="Disordered" evidence="1">
    <location>
        <begin position="80"/>
        <end position="123"/>
    </location>
</feature>
<evidence type="ECO:0000313" key="2">
    <source>
        <dbReference type="EMBL" id="MFI7876072.1"/>
    </source>
</evidence>
<sequence>MEAYAGVPAPELADSLATAARRLAEALTAGHPADASDLGAVARIPVVLTARARQAVPDPPGILDHSSKTPAAAVDLAADTAPPYPDARAPARQASRDDSALPGPKPVAPPQGASPARRRRLSQKAARTVADGARLVKAADHRDTHQWNLVAEDDTVLGHVEPSYGGTGRTGRNGWKYRLAGSPTAGGNPARTRQEAAAQCALTWIRAATAPGRRSLTVG</sequence>
<dbReference type="Proteomes" id="UP001614264">
    <property type="component" value="Unassembled WGS sequence"/>
</dbReference>
<keyword evidence="3" id="KW-1185">Reference proteome</keyword>
<dbReference type="RefSeq" id="WP_399595019.1">
    <property type="nucleotide sequence ID" value="NZ_JBITPR010000066.1"/>
</dbReference>
<comment type="caution">
    <text evidence="2">The sequence shown here is derived from an EMBL/GenBank/DDBJ whole genome shotgun (WGS) entry which is preliminary data.</text>
</comment>
<evidence type="ECO:0000313" key="3">
    <source>
        <dbReference type="Proteomes" id="UP001614264"/>
    </source>
</evidence>
<reference evidence="2 3" key="1">
    <citation type="submission" date="2024-07" db="EMBL/GenBank/DDBJ databases">
        <title>Whole genome sequencing of Prodigiosin pigment-producing Streptomyces salinarius isolated from rhizosphere soil of Arachis hypogaea.</title>
        <authorList>
            <person name="Vidhya A."/>
            <person name="Ramya S."/>
        </authorList>
    </citation>
    <scope>NUCLEOTIDE SEQUENCE [LARGE SCALE GENOMIC DNA]</scope>
    <source>
        <strain evidence="2 3">VRMG2420</strain>
    </source>
</reference>
<feature type="compositionally biased region" description="Low complexity" evidence="1">
    <location>
        <begin position="80"/>
        <end position="93"/>
    </location>
</feature>
<organism evidence="2 3">
    <name type="scientific">Streptomyces salinarius</name>
    <dbReference type="NCBI Taxonomy" id="2762598"/>
    <lineage>
        <taxon>Bacteria</taxon>
        <taxon>Bacillati</taxon>
        <taxon>Actinomycetota</taxon>
        <taxon>Actinomycetes</taxon>
        <taxon>Kitasatosporales</taxon>
        <taxon>Streptomycetaceae</taxon>
        <taxon>Streptomyces</taxon>
    </lineage>
</organism>
<gene>
    <name evidence="2" type="ORF">AB4829_36460</name>
</gene>
<accession>A0ABW8BNS5</accession>
<protein>
    <recommendedName>
        <fullName evidence="4">DRBM domain-containing protein</fullName>
    </recommendedName>
</protein>
<evidence type="ECO:0008006" key="4">
    <source>
        <dbReference type="Google" id="ProtNLM"/>
    </source>
</evidence>
<evidence type="ECO:0000256" key="1">
    <source>
        <dbReference type="SAM" id="MobiDB-lite"/>
    </source>
</evidence>
<dbReference type="EMBL" id="JBITPR010000066">
    <property type="protein sequence ID" value="MFI7876072.1"/>
    <property type="molecule type" value="Genomic_DNA"/>
</dbReference>
<name>A0ABW8BNS5_9ACTN</name>
<proteinExistence type="predicted"/>